<name>A0AAW7NK90_BACCE</name>
<evidence type="ECO:0000313" key="2">
    <source>
        <dbReference type="Proteomes" id="UP001175137"/>
    </source>
</evidence>
<comment type="caution">
    <text evidence="1">The sequence shown here is derived from an EMBL/GenBank/DDBJ whole genome shotgun (WGS) entry which is preliminary data.</text>
</comment>
<proteinExistence type="predicted"/>
<dbReference type="AlphaFoldDB" id="A0AAW7NK90"/>
<dbReference type="Proteomes" id="UP001175137">
    <property type="component" value="Unassembled WGS sequence"/>
</dbReference>
<dbReference type="RefSeq" id="WP_153593040.1">
    <property type="nucleotide sequence ID" value="NZ_CP023727.1"/>
</dbReference>
<accession>A0AAW7NK90</accession>
<protein>
    <submittedName>
        <fullName evidence="1">Uncharacterized protein</fullName>
    </submittedName>
</protein>
<evidence type="ECO:0000313" key="1">
    <source>
        <dbReference type="EMBL" id="MDN4874649.1"/>
    </source>
</evidence>
<gene>
    <name evidence="1" type="ORF">QYM23_17675</name>
</gene>
<organism evidence="1 2">
    <name type="scientific">Bacillus cereus</name>
    <dbReference type="NCBI Taxonomy" id="1396"/>
    <lineage>
        <taxon>Bacteria</taxon>
        <taxon>Bacillati</taxon>
        <taxon>Bacillota</taxon>
        <taxon>Bacilli</taxon>
        <taxon>Bacillales</taxon>
        <taxon>Bacillaceae</taxon>
        <taxon>Bacillus</taxon>
        <taxon>Bacillus cereus group</taxon>
    </lineage>
</organism>
<sequence length="57" mass="6659">MAQFIKQVDLESGKIQYYDTQENESVESMNDFIVWCKSIDFDRGFKIEYSIVNGKGN</sequence>
<dbReference type="EMBL" id="JAUIQW010000001">
    <property type="protein sequence ID" value="MDN4874649.1"/>
    <property type="molecule type" value="Genomic_DNA"/>
</dbReference>
<reference evidence="1" key="1">
    <citation type="submission" date="2023-07" db="EMBL/GenBank/DDBJ databases">
        <title>Complete genome sequence of Bacillus cereus SRCM126073 isolated from soil.</title>
        <authorList>
            <person name="Yang H.-G."/>
            <person name="Ryu M.-S."/>
            <person name="Ha G.-S."/>
            <person name="Yang H.-J."/>
            <person name="Jeong D.-Y."/>
        </authorList>
    </citation>
    <scope>NUCLEOTIDE SEQUENCE</scope>
    <source>
        <strain evidence="1">SRCM126073</strain>
    </source>
</reference>